<keyword evidence="3" id="KW-1185">Reference proteome</keyword>
<sequence length="427" mass="48526">MRAYNRHAEAEVVKNNLPVPHYNFYTDAEFLLPRQALLALQAKLPDDVVHYPVPRASDAEKIVNAPILFEDSLYGQLHARALTAGVELWPRGGAEFSDLGFDMFTLHDEDEPWVSEKKPGEYITFHANKLAQKTKKVGQSIDNIKDQYIYHNRQLPHLDFISQYKAQRDFRKRANISCPAYFLHLHRDPKIRAYTHILDQPLSTHLRSNLMANICRSAQTSVIYTNHCIRAWMITEAFNSGAEEHVIKDKPRHTSDCAVKTYKKLGALESRSLAENLHCRVAGGCDTLSTTRQQIANENNPERKPFQELHNFVPYVPPSSLCPPPIPPAPIPPAPIPPTPPPQSTLASAFDQLPRGNFSGCTFNIMVGDNYNQSYDAYYYTADPRHGLSPHDLNEMANTPVDITYGKDSYQEEMDFPSFNLFESFRN</sequence>
<comment type="caution">
    <text evidence="2">The sequence shown here is derived from an EMBL/GenBank/DDBJ whole genome shotgun (WGS) entry which is preliminary data.</text>
</comment>
<protein>
    <submittedName>
        <fullName evidence="2">Uncharacterized protein</fullName>
    </submittedName>
</protein>
<dbReference type="InterPro" id="IPR013762">
    <property type="entry name" value="Integrase-like_cat_sf"/>
</dbReference>
<evidence type="ECO:0000313" key="2">
    <source>
        <dbReference type="EMBL" id="KAK3256369.1"/>
    </source>
</evidence>
<gene>
    <name evidence="2" type="ORF">CYMTET_34494</name>
</gene>
<dbReference type="Proteomes" id="UP001190700">
    <property type="component" value="Unassembled WGS sequence"/>
</dbReference>
<dbReference type="GO" id="GO:0003677">
    <property type="term" value="F:DNA binding"/>
    <property type="evidence" value="ECO:0007669"/>
    <property type="project" value="InterPro"/>
</dbReference>
<dbReference type="GO" id="GO:0006310">
    <property type="term" value="P:DNA recombination"/>
    <property type="evidence" value="ECO:0007669"/>
    <property type="project" value="UniProtKB-KW"/>
</dbReference>
<accession>A0AAE0KQ58</accession>
<dbReference type="GO" id="GO:0015074">
    <property type="term" value="P:DNA integration"/>
    <property type="evidence" value="ECO:0007669"/>
    <property type="project" value="InterPro"/>
</dbReference>
<reference evidence="2 3" key="1">
    <citation type="journal article" date="2015" name="Genome Biol. Evol.">
        <title>Comparative Genomics of a Bacterivorous Green Alga Reveals Evolutionary Causalities and Consequences of Phago-Mixotrophic Mode of Nutrition.</title>
        <authorList>
            <person name="Burns J.A."/>
            <person name="Paasch A."/>
            <person name="Narechania A."/>
            <person name="Kim E."/>
        </authorList>
    </citation>
    <scope>NUCLEOTIDE SEQUENCE [LARGE SCALE GENOMIC DNA]</scope>
    <source>
        <strain evidence="2 3">PLY_AMNH</strain>
    </source>
</reference>
<organism evidence="2 3">
    <name type="scientific">Cymbomonas tetramitiformis</name>
    <dbReference type="NCBI Taxonomy" id="36881"/>
    <lineage>
        <taxon>Eukaryota</taxon>
        <taxon>Viridiplantae</taxon>
        <taxon>Chlorophyta</taxon>
        <taxon>Pyramimonadophyceae</taxon>
        <taxon>Pyramimonadales</taxon>
        <taxon>Pyramimonadaceae</taxon>
        <taxon>Cymbomonas</taxon>
    </lineage>
</organism>
<dbReference type="Gene3D" id="1.10.443.10">
    <property type="entry name" value="Intergrase catalytic core"/>
    <property type="match status" value="1"/>
</dbReference>
<proteinExistence type="predicted"/>
<keyword evidence="1" id="KW-0233">DNA recombination</keyword>
<evidence type="ECO:0000313" key="3">
    <source>
        <dbReference type="Proteomes" id="UP001190700"/>
    </source>
</evidence>
<dbReference type="EMBL" id="LGRX02021727">
    <property type="protein sequence ID" value="KAK3256369.1"/>
    <property type="molecule type" value="Genomic_DNA"/>
</dbReference>
<evidence type="ECO:0000256" key="1">
    <source>
        <dbReference type="ARBA" id="ARBA00023172"/>
    </source>
</evidence>
<dbReference type="SUPFAM" id="SSF56349">
    <property type="entry name" value="DNA breaking-rejoining enzymes"/>
    <property type="match status" value="1"/>
</dbReference>
<dbReference type="InterPro" id="IPR011010">
    <property type="entry name" value="DNA_brk_join_enz"/>
</dbReference>
<name>A0AAE0KQ58_9CHLO</name>
<dbReference type="AlphaFoldDB" id="A0AAE0KQ58"/>